<name>A0ABN6ZP69_9CREN</name>
<dbReference type="Proteomes" id="UP001341135">
    <property type="component" value="Chromosome"/>
</dbReference>
<dbReference type="InterPro" id="IPR001279">
    <property type="entry name" value="Metallo-B-lactamas"/>
</dbReference>
<keyword evidence="1 2" id="KW-0378">Hydrolase</keyword>
<dbReference type="InterPro" id="IPR022877">
    <property type="entry name" value="UPF0173"/>
</dbReference>
<dbReference type="EMBL" id="AP028907">
    <property type="protein sequence ID" value="BES82052.1"/>
    <property type="molecule type" value="Genomic_DNA"/>
</dbReference>
<dbReference type="Pfam" id="PF12706">
    <property type="entry name" value="Lactamase_B_2"/>
    <property type="match status" value="1"/>
</dbReference>
<protein>
    <recommendedName>
        <fullName evidence="2">UPF0173 metal-dependent hydrolase PABY_16190</fullName>
    </recommendedName>
</protein>
<dbReference type="PANTHER" id="PTHR43546:SF3">
    <property type="entry name" value="UPF0173 METAL-DEPENDENT HYDROLASE MJ1163"/>
    <property type="match status" value="1"/>
</dbReference>
<accession>A0ABN6ZP69</accession>
<dbReference type="GO" id="GO:0016787">
    <property type="term" value="F:hydrolase activity"/>
    <property type="evidence" value="ECO:0007669"/>
    <property type="project" value="UniProtKB-KW"/>
</dbReference>
<keyword evidence="5" id="KW-1185">Reference proteome</keyword>
<dbReference type="GeneID" id="89289627"/>
<evidence type="ECO:0000256" key="1">
    <source>
        <dbReference type="ARBA" id="ARBA00022801"/>
    </source>
</evidence>
<dbReference type="PANTHER" id="PTHR43546">
    <property type="entry name" value="UPF0173 METAL-DEPENDENT HYDROLASE MJ1163-RELATED"/>
    <property type="match status" value="1"/>
</dbReference>
<sequence>MGYVRWLGHSAFEMQIDGYRVLVDPWLSNPQSPVSVKDYEGKVDLVVVTHDHLDHLGDAIEILRLNPSAKFAAIYELANYVAEQLGDNSGRIIGANIGGPLKLPGISLKVMFFPATHSSDRGAPTSVVIAGREATVFHAGDTGLFAEMQFIGELYNPDIALLPIGGHFTMDVVQAAKAVELLKPRVAIPMHYNTFPVIEADPQEFARLVAEKGLDTKVVVLKPGESYEF</sequence>
<dbReference type="Gene3D" id="3.60.15.10">
    <property type="entry name" value="Ribonuclease Z/Hydroxyacylglutathione hydrolase-like"/>
    <property type="match status" value="1"/>
</dbReference>
<evidence type="ECO:0000256" key="2">
    <source>
        <dbReference type="HAMAP-Rule" id="MF_00457"/>
    </source>
</evidence>
<comment type="similarity">
    <text evidence="2">Belongs to the UPF0173 family.</text>
</comment>
<reference evidence="4 5" key="1">
    <citation type="submission" date="2023-09" db="EMBL/GenBank/DDBJ databases">
        <title>Pyrofollis japonicus gen. nov. sp. nov., a novel member of the family Pyrodictiaceae isolated from the Iheya North hydrothermal field.</title>
        <authorList>
            <person name="Miyazaki U."/>
            <person name="Sanari M."/>
            <person name="Tame A."/>
            <person name="Kitajima M."/>
            <person name="Okamoto A."/>
            <person name="Sawayama S."/>
            <person name="Miyazaki J."/>
            <person name="Takai K."/>
            <person name="Nakagawa S."/>
        </authorList>
    </citation>
    <scope>NUCLEOTIDE SEQUENCE [LARGE SCALE GENOMIC DNA]</scope>
    <source>
        <strain evidence="4 5">AV2</strain>
    </source>
</reference>
<dbReference type="HAMAP" id="MF_00457">
    <property type="entry name" value="UPF0173"/>
    <property type="match status" value="1"/>
</dbReference>
<evidence type="ECO:0000313" key="4">
    <source>
        <dbReference type="EMBL" id="BES82052.1"/>
    </source>
</evidence>
<feature type="domain" description="Metallo-beta-lactamase" evidence="3">
    <location>
        <begin position="8"/>
        <end position="191"/>
    </location>
</feature>
<dbReference type="InterPro" id="IPR050114">
    <property type="entry name" value="UPF0173_UPF0282_UlaG_hydrolase"/>
</dbReference>
<evidence type="ECO:0000259" key="3">
    <source>
        <dbReference type="SMART" id="SM00849"/>
    </source>
</evidence>
<proteinExistence type="inferred from homology"/>
<organism evidence="4 5">
    <name type="scientific">Pyrodictium abyssi</name>
    <dbReference type="NCBI Taxonomy" id="54256"/>
    <lineage>
        <taxon>Archaea</taxon>
        <taxon>Thermoproteota</taxon>
        <taxon>Thermoprotei</taxon>
        <taxon>Desulfurococcales</taxon>
        <taxon>Pyrodictiaceae</taxon>
        <taxon>Pyrodictium</taxon>
    </lineage>
</organism>
<dbReference type="InterPro" id="IPR036866">
    <property type="entry name" value="RibonucZ/Hydroxyglut_hydro"/>
</dbReference>
<dbReference type="RefSeq" id="WP_338248993.1">
    <property type="nucleotide sequence ID" value="NZ_AP028907.1"/>
</dbReference>
<dbReference type="NCBIfam" id="NF001911">
    <property type="entry name" value="PRK00685.1"/>
    <property type="match status" value="1"/>
</dbReference>
<dbReference type="SUPFAM" id="SSF56281">
    <property type="entry name" value="Metallo-hydrolase/oxidoreductase"/>
    <property type="match status" value="1"/>
</dbReference>
<gene>
    <name evidence="4" type="ORF">PABY_16190</name>
</gene>
<evidence type="ECO:0000313" key="5">
    <source>
        <dbReference type="Proteomes" id="UP001341135"/>
    </source>
</evidence>
<dbReference type="SMART" id="SM00849">
    <property type="entry name" value="Lactamase_B"/>
    <property type="match status" value="1"/>
</dbReference>